<evidence type="ECO:0000313" key="56">
    <source>
        <dbReference type="Proteomes" id="UP000376505"/>
    </source>
</evidence>
<evidence type="ECO:0000313" key="72">
    <source>
        <dbReference type="Proteomes" id="UP000525850"/>
    </source>
</evidence>
<dbReference type="EMBL" id="AALEDS010000002">
    <property type="protein sequence ID" value="ECY6543306.1"/>
    <property type="molecule type" value="Genomic_DNA"/>
</dbReference>
<dbReference type="EMBL" id="AAAIKW010000001">
    <property type="protein sequence ID" value="EAC4550997.1"/>
    <property type="molecule type" value="Genomic_DNA"/>
</dbReference>
<dbReference type="EMBL" id="AAAJWF010000001">
    <property type="protein sequence ID" value="EAC7479570.1"/>
    <property type="molecule type" value="Genomic_DNA"/>
</dbReference>
<dbReference type="Proteomes" id="UP000376505">
    <property type="component" value="Unassembled WGS sequence"/>
</dbReference>
<evidence type="ECO:0000313" key="32">
    <source>
        <dbReference type="EMBL" id="EDN9835257.1"/>
    </source>
</evidence>
<dbReference type="EMBL" id="AAHZFY010000002">
    <property type="protein sequence ID" value="ECB9512342.1"/>
    <property type="molecule type" value="Genomic_DNA"/>
</dbReference>
<dbReference type="EMBL" id="AANCRK010000001">
    <property type="protein sequence ID" value="EDN7714042.1"/>
    <property type="molecule type" value="Genomic_DNA"/>
</dbReference>
<evidence type="ECO:0000313" key="23">
    <source>
        <dbReference type="EMBL" id="EAK8897295.1"/>
    </source>
</evidence>
<evidence type="ECO:0000313" key="58">
    <source>
        <dbReference type="Proteomes" id="UP000398321"/>
    </source>
</evidence>
<evidence type="ECO:0000313" key="7">
    <source>
        <dbReference type="EMBL" id="EAD1183713.1"/>
    </source>
</evidence>
<organism evidence="33 66">
    <name type="scientific">Listeria monocytogenes</name>
    <dbReference type="NCBI Taxonomy" id="1639"/>
    <lineage>
        <taxon>Bacteria</taxon>
        <taxon>Bacillati</taxon>
        <taxon>Bacillota</taxon>
        <taxon>Bacilli</taxon>
        <taxon>Bacillales</taxon>
        <taxon>Listeriaceae</taxon>
        <taxon>Listeria</taxon>
    </lineage>
</organism>
<evidence type="ECO:0000313" key="9">
    <source>
        <dbReference type="EMBL" id="EAD5773803.1"/>
    </source>
</evidence>
<dbReference type="Proteomes" id="UP000566721">
    <property type="component" value="Unassembled WGS sequence"/>
</dbReference>
<dbReference type="GO" id="GO:0003677">
    <property type="term" value="F:DNA binding"/>
    <property type="evidence" value="ECO:0007669"/>
    <property type="project" value="UniProtKB-KW"/>
</dbReference>
<dbReference type="SMART" id="SM00850">
    <property type="entry name" value="LytTR"/>
    <property type="match status" value="1"/>
</dbReference>
<dbReference type="EMBL" id="DAAIHR010000001">
    <property type="protein sequence ID" value="HAB8397001.1"/>
    <property type="molecule type" value="Genomic_DNA"/>
</dbReference>
<accession>A0A0B8R6D9</accession>
<dbReference type="Proteomes" id="UP000840039">
    <property type="component" value="Unassembled WGS sequence"/>
</dbReference>
<dbReference type="Proteomes" id="UP000525850">
    <property type="component" value="Unassembled WGS sequence"/>
</dbReference>
<dbReference type="EMBL" id="AAHZFN010000004">
    <property type="protein sequence ID" value="ECB9472807.1"/>
    <property type="molecule type" value="Genomic_DNA"/>
</dbReference>
<dbReference type="EMBL" id="DAAJFY010000001">
    <property type="protein sequence ID" value="HAC0273854.1"/>
    <property type="molecule type" value="Genomic_DNA"/>
</dbReference>
<feature type="domain" description="HTH LytTR-type" evidence="1">
    <location>
        <begin position="42"/>
        <end position="146"/>
    </location>
</feature>
<evidence type="ECO:0000313" key="34">
    <source>
        <dbReference type="EMBL" id="EDP8513221.1"/>
    </source>
</evidence>
<dbReference type="EMBL" id="AABBYJ010000001">
    <property type="protein sequence ID" value="EAG4329907.1"/>
    <property type="molecule type" value="Genomic_DNA"/>
</dbReference>
<evidence type="ECO:0000313" key="12">
    <source>
        <dbReference type="EMBL" id="EAG1892499.1"/>
    </source>
</evidence>
<reference evidence="43 44" key="2">
    <citation type="journal article" date="2018" name="BMC Genomics">
        <title>Genes significantly associated with lineage II food isolates of Listeria monocytogenes.</title>
        <authorList>
            <person name="Pirone-Davies C."/>
            <person name="Chen Y."/>
            <person name="Pightling A."/>
            <person name="Ryan G."/>
            <person name="Wang Y."/>
            <person name="Yao K."/>
            <person name="Hoffmann M."/>
            <person name="Allard M.W."/>
        </authorList>
    </citation>
    <scope>NUCLEOTIDE SEQUENCE [LARGE SCALE GENOMIC DNA]</scope>
    <source>
        <strain evidence="43 44">PNUSAL000550</strain>
    </source>
</reference>
<evidence type="ECO:0000313" key="11">
    <source>
        <dbReference type="EMBL" id="EAE2352967.1"/>
    </source>
</evidence>
<dbReference type="Proteomes" id="UP000478682">
    <property type="component" value="Unassembled WGS sequence"/>
</dbReference>
<dbReference type="EMBL" id="DAAEEB010000004">
    <property type="protein sequence ID" value="HAA8052928.1"/>
    <property type="molecule type" value="Genomic_DNA"/>
</dbReference>
<dbReference type="Proteomes" id="UP000339309">
    <property type="component" value="Unassembled WGS sequence"/>
</dbReference>
<evidence type="ECO:0000313" key="24">
    <source>
        <dbReference type="EMBL" id="EAK9316699.1"/>
    </source>
</evidence>
<dbReference type="EMBL" id="AABDGJ010000003">
    <property type="protein sequence ID" value="EAG6990050.1"/>
    <property type="molecule type" value="Genomic_DNA"/>
</dbReference>
<dbReference type="Proteomes" id="UP000840197">
    <property type="component" value="Unassembled WGS sequence"/>
</dbReference>
<evidence type="ECO:0000313" key="78">
    <source>
        <dbReference type="Proteomes" id="UP000549379"/>
    </source>
</evidence>
<dbReference type="EMBL" id="AAANYN010000006">
    <property type="protein sequence ID" value="EAD5773803.1"/>
    <property type="molecule type" value="Genomic_DNA"/>
</dbReference>
<evidence type="ECO:0000313" key="31">
    <source>
        <dbReference type="EMBL" id="EDN7714042.1"/>
    </source>
</evidence>
<evidence type="ECO:0000313" key="21">
    <source>
        <dbReference type="EMBL" id="EAG9387543.1"/>
    </source>
</evidence>
<dbReference type="Proteomes" id="UP000478704">
    <property type="component" value="Unassembled WGS sequence"/>
</dbReference>
<evidence type="ECO:0000313" key="36">
    <source>
        <dbReference type="EMBL" id="HAB8397001.1"/>
    </source>
</evidence>
<evidence type="ECO:0000313" key="38">
    <source>
        <dbReference type="EMBL" id="HAC0012832.1"/>
    </source>
</evidence>
<evidence type="ECO:0000313" key="37">
    <source>
        <dbReference type="EMBL" id="HAB8556417.1"/>
    </source>
</evidence>
<dbReference type="Proteomes" id="UP000527632">
    <property type="component" value="Unassembled WGS sequence"/>
</dbReference>
<evidence type="ECO:0000313" key="73">
    <source>
        <dbReference type="Proteomes" id="UP000527632"/>
    </source>
</evidence>
<evidence type="ECO:0000313" key="15">
    <source>
        <dbReference type="EMBL" id="EAG2513819.1"/>
    </source>
</evidence>
<dbReference type="InterPro" id="IPR046947">
    <property type="entry name" value="LytR-like"/>
</dbReference>
<dbReference type="Proteomes" id="UP000481141">
    <property type="component" value="Unassembled WGS sequence"/>
</dbReference>
<proteinExistence type="predicted"/>
<evidence type="ECO:0000313" key="51">
    <source>
        <dbReference type="Proteomes" id="UP000350032"/>
    </source>
</evidence>
<dbReference type="EMBL" id="AAANYR010000001">
    <property type="protein sequence ID" value="EAD5785192.1"/>
    <property type="molecule type" value="Genomic_DNA"/>
</dbReference>
<dbReference type="EMBL" id="AALGDA010000048">
    <property type="protein sequence ID" value="ECY9783729.1"/>
    <property type="molecule type" value="Genomic_DNA"/>
</dbReference>
<dbReference type="Proteomes" id="UP000345329">
    <property type="component" value="Unassembled WGS sequence"/>
</dbReference>
<dbReference type="Proteomes" id="UP000336166">
    <property type="component" value="Unassembled WGS sequence"/>
</dbReference>
<evidence type="ECO:0000313" key="66">
    <source>
        <dbReference type="Proteomes" id="UP000467536"/>
    </source>
</evidence>
<dbReference type="Proteomes" id="UP000344343">
    <property type="component" value="Unassembled WGS sequence"/>
</dbReference>
<dbReference type="PANTHER" id="PTHR37299">
    <property type="entry name" value="TRANSCRIPTIONAL REGULATOR-RELATED"/>
    <property type="match status" value="1"/>
</dbReference>
<evidence type="ECO:0000313" key="42">
    <source>
        <dbReference type="EMBL" id="OET49001.1"/>
    </source>
</evidence>
<evidence type="ECO:0000313" key="5">
    <source>
        <dbReference type="EMBL" id="EAC7479570.1"/>
    </source>
</evidence>
<dbReference type="EMBL" id="AANPAU010000002">
    <property type="protein sequence ID" value="EDP8513221.1"/>
    <property type="molecule type" value="Genomic_DNA"/>
</dbReference>
<evidence type="ECO:0000313" key="69">
    <source>
        <dbReference type="Proteomes" id="UP000481141"/>
    </source>
</evidence>
<dbReference type="Proteomes" id="UP000410967">
    <property type="component" value="Unassembled WGS sequence"/>
</dbReference>
<evidence type="ECO:0000313" key="68">
    <source>
        <dbReference type="Proteomes" id="UP000478704"/>
    </source>
</evidence>
<dbReference type="EMBL" id="AANEHK010000003">
    <property type="protein sequence ID" value="EDO0985200.1"/>
    <property type="molecule type" value="Genomic_DNA"/>
</dbReference>
<dbReference type="EMBL" id="AACJYH010000004">
    <property type="protein sequence ID" value="EAK8897295.1"/>
    <property type="molecule type" value="Genomic_DNA"/>
</dbReference>
<evidence type="ECO:0000313" key="25">
    <source>
        <dbReference type="EMBL" id="ECB9472807.1"/>
    </source>
</evidence>
<dbReference type="EMBL" id="AABBAW010000001">
    <property type="protein sequence ID" value="EAG2513819.1"/>
    <property type="molecule type" value="Genomic_DNA"/>
</dbReference>
<evidence type="ECO:0000259" key="1">
    <source>
        <dbReference type="PROSITE" id="PS50930"/>
    </source>
</evidence>
<evidence type="ECO:0000313" key="67">
    <source>
        <dbReference type="Proteomes" id="UP000478682"/>
    </source>
</evidence>
<dbReference type="PANTHER" id="PTHR37299:SF4">
    <property type="entry name" value="TRANSCRIPTIONAL REGULATOR"/>
    <property type="match status" value="1"/>
</dbReference>
<dbReference type="EMBL" id="AAAIXK010000001">
    <property type="protein sequence ID" value="EAC5549056.1"/>
    <property type="molecule type" value="Genomic_DNA"/>
</dbReference>
<evidence type="ECO:0000313" key="61">
    <source>
        <dbReference type="Proteomes" id="UP000423131"/>
    </source>
</evidence>
<reference evidence="36" key="8">
    <citation type="submission" date="2020-01" db="EMBL/GenBank/DDBJ databases">
        <authorList>
            <consortium name="NCBI Pathogen Detection Project"/>
        </authorList>
    </citation>
    <scope>NUCLEOTIDE SEQUENCE</scope>
    <source>
        <strain evidence="35">09CEB371LM</strain>
        <strain evidence="37">CFIAFB20100120</strain>
        <strain evidence="36">CFIAFB20130012</strain>
        <strain evidence="39">CFIAFB20170037</strain>
        <strain evidence="38">CFIAFB20170045</strain>
    </source>
</reference>
<evidence type="ECO:0000313" key="4">
    <source>
        <dbReference type="EMBL" id="EAC6547468.1"/>
    </source>
</evidence>
<evidence type="ECO:0000313" key="40">
    <source>
        <dbReference type="EMBL" id="KAA9453604.1"/>
    </source>
</evidence>
<evidence type="ECO:0000313" key="3">
    <source>
        <dbReference type="EMBL" id="EAC5549056.1"/>
    </source>
</evidence>
<dbReference type="Proteomes" id="UP000272537">
    <property type="component" value="Unassembled WGS sequence"/>
</dbReference>
<dbReference type="Proteomes" id="UP000389283">
    <property type="component" value="Unassembled WGS sequence"/>
</dbReference>
<evidence type="ECO:0000313" key="49">
    <source>
        <dbReference type="Proteomes" id="UP000344343"/>
    </source>
</evidence>
<evidence type="ECO:0000313" key="14">
    <source>
        <dbReference type="EMBL" id="EAG2244081.1"/>
    </source>
</evidence>
<evidence type="ECO:0000313" key="80">
    <source>
        <dbReference type="Proteomes" id="UP000840197"/>
    </source>
</evidence>
<evidence type="ECO:0000313" key="48">
    <source>
        <dbReference type="Proteomes" id="UP000339309"/>
    </source>
</evidence>
<dbReference type="Proteomes" id="UP000467347">
    <property type="component" value="Unassembled WGS sequence"/>
</dbReference>
<dbReference type="Proteomes" id="UP000354255">
    <property type="component" value="Unassembled WGS sequence"/>
</dbReference>
<evidence type="ECO:0000313" key="43">
    <source>
        <dbReference type="EMBL" id="RKA10725.1"/>
    </source>
</evidence>
<dbReference type="EMBL" id="AAALRN010000001">
    <property type="protein sequence ID" value="EAD1183713.1"/>
    <property type="molecule type" value="Genomic_DNA"/>
</dbReference>
<reference evidence="42 83" key="1">
    <citation type="submission" date="2016-09" db="EMBL/GenBank/DDBJ databases">
        <title>100K Listeria isolates.</title>
        <authorList>
            <person name="Chen P."/>
            <person name="Weimer B.C."/>
            <person name="Kong N."/>
            <person name="Huang B."/>
        </authorList>
    </citation>
    <scope>NUCLEOTIDE SEQUENCE [LARGE SCALE GENOMIC DNA]</scope>
    <source>
        <strain evidence="42 83">BCW_2383</strain>
    </source>
</reference>
<dbReference type="Proteomes" id="UP000337746">
    <property type="component" value="Unassembled WGS sequence"/>
</dbReference>
<dbReference type="Proteomes" id="UP000368512">
    <property type="component" value="Unassembled WGS sequence"/>
</dbReference>
<evidence type="ECO:0000313" key="53">
    <source>
        <dbReference type="Proteomes" id="UP000364988"/>
    </source>
</evidence>
<evidence type="ECO:0000313" key="2">
    <source>
        <dbReference type="EMBL" id="EAC4550997.1"/>
    </source>
</evidence>
<comment type="caution">
    <text evidence="33">The sequence shown here is derived from an EMBL/GenBank/DDBJ whole genome shotgun (WGS) entry which is preliminary data.</text>
</comment>
<evidence type="ECO:0000313" key="52">
    <source>
        <dbReference type="Proteomes" id="UP000354255"/>
    </source>
</evidence>
<dbReference type="Proteomes" id="UP000467536">
    <property type="component" value="Unassembled WGS sequence"/>
</dbReference>
<evidence type="ECO:0000313" key="10">
    <source>
        <dbReference type="EMBL" id="EAD5785192.1"/>
    </source>
</evidence>
<dbReference type="Proteomes" id="UP000460224">
    <property type="component" value="Unassembled WGS sequence"/>
</dbReference>
<dbReference type="OMA" id="VSRRYYQ"/>
<evidence type="ECO:0000313" key="70">
    <source>
        <dbReference type="Proteomes" id="UP000489121"/>
    </source>
</evidence>
<reference evidence="60 71" key="6">
    <citation type="submission" date="2019-04" db="EMBL/GenBank/DDBJ databases">
        <authorList>
            <consortium name="GenomeTrakr network: Whole genome sequencing for foodborne pathogen traceback"/>
        </authorList>
    </citation>
    <scope>NUCLEOTIDE SEQUENCE [LARGE SCALE GENOMIC DNA]</scope>
    <source>
        <strain evidence="20 77">CFSAN004300</strain>
        <strain evidence="21 71">CFSAN072474</strain>
        <strain evidence="29 53">FLAG-55987</strain>
        <strain evidence="24 60">PHLUSALM00088</strain>
    </source>
</reference>
<dbReference type="EMBL" id="MJTJ01000019">
    <property type="protein sequence ID" value="OET49001.1"/>
    <property type="molecule type" value="Genomic_DNA"/>
</dbReference>
<dbReference type="AlphaFoldDB" id="A0A0B8R6D9"/>
<dbReference type="Proteomes" id="UP000350032">
    <property type="component" value="Unassembled WGS sequence"/>
</dbReference>
<evidence type="ECO:0000313" key="50">
    <source>
        <dbReference type="Proteomes" id="UP000345329"/>
    </source>
</evidence>
<evidence type="ECO:0000313" key="47">
    <source>
        <dbReference type="Proteomes" id="UP000337746"/>
    </source>
</evidence>
<evidence type="ECO:0000313" key="81">
    <source>
        <dbReference type="Proteomes" id="UP000841146"/>
    </source>
</evidence>
<dbReference type="Proteomes" id="UP000489121">
    <property type="component" value="Unassembled WGS sequence"/>
</dbReference>
<keyword evidence="41" id="KW-0238">DNA-binding</keyword>
<dbReference type="Proteomes" id="UP000842809">
    <property type="component" value="Unassembled WGS sequence"/>
</dbReference>
<evidence type="ECO:0000313" key="27">
    <source>
        <dbReference type="EMBL" id="ECC1557336.1"/>
    </source>
</evidence>
<dbReference type="EMBL" id="AABBZO010000016">
    <property type="protein sequence ID" value="EAG4463151.1"/>
    <property type="molecule type" value="Genomic_DNA"/>
</dbReference>
<dbReference type="EMBL" id="AALAQH010000001">
    <property type="protein sequence ID" value="ECX6923333.1"/>
    <property type="molecule type" value="Genomic_DNA"/>
</dbReference>
<evidence type="ECO:0000313" key="71">
    <source>
        <dbReference type="Proteomes" id="UP000522199"/>
    </source>
</evidence>
<evidence type="ECO:0000313" key="46">
    <source>
        <dbReference type="Proteomes" id="UP000336166"/>
    </source>
</evidence>
<evidence type="ECO:0000313" key="18">
    <source>
        <dbReference type="EMBL" id="EAG4463151.1"/>
    </source>
</evidence>
<reference evidence="40 64" key="4">
    <citation type="submission" date="2018-04" db="EMBL/GenBank/DDBJ databases">
        <title>Genome Analysis of a Prevalent Clone of Listeria monocytogenes Sequence Type 87 in China.</title>
        <authorList>
            <person name="Wang Y."/>
        </authorList>
    </citation>
    <scope>NUCLEOTIDE SEQUENCE [LARGE SCALE GENOMIC DNA]</scope>
    <source>
        <strain evidence="40 64">ICDC_LM1523</strain>
    </source>
</reference>
<dbReference type="PROSITE" id="PS50930">
    <property type="entry name" value="HTH_LYTTR"/>
    <property type="match status" value="1"/>
</dbReference>
<dbReference type="EMBL" id="AAAREG010000001">
    <property type="protein sequence ID" value="EAE2352967.1"/>
    <property type="molecule type" value="Genomic_DNA"/>
</dbReference>
<evidence type="ECO:0000313" key="19">
    <source>
        <dbReference type="EMBL" id="EAG6168274.1"/>
    </source>
</evidence>
<dbReference type="Proteomes" id="UP000852906">
    <property type="component" value="Unassembled WGS sequence"/>
</dbReference>
<evidence type="ECO:0000313" key="44">
    <source>
        <dbReference type="Proteomes" id="UP000272537"/>
    </source>
</evidence>
<reference evidence="41 76" key="10">
    <citation type="submission" date="2020-06" db="EMBL/GenBank/DDBJ databases">
        <title>Two Listeria outbreaks in Switzerland in 2018 and 2020.</title>
        <authorList>
            <person name="Stevens M.J.A."/>
            <person name="Bloemberg G."/>
            <person name="Nusch-Inderbinnen M."/>
            <person name="Stephan R."/>
        </authorList>
    </citation>
    <scope>NUCLEOTIDE SEQUENCE [LARGE SCALE GENOMIC DNA]</scope>
    <source>
        <strain evidence="41 76">N18-0707</strain>
    </source>
</reference>
<dbReference type="Proteomes" id="UP000423131">
    <property type="component" value="Unassembled WGS sequence"/>
</dbReference>
<dbReference type="EMBL" id="AABGUK010000001">
    <property type="protein sequence ID" value="EAH4240678.1"/>
    <property type="molecule type" value="Genomic_DNA"/>
</dbReference>
<dbReference type="EMBL" id="DAAJCS010000005">
    <property type="protein sequence ID" value="HAC0012832.1"/>
    <property type="molecule type" value="Genomic_DNA"/>
</dbReference>
<evidence type="ECO:0000313" key="57">
    <source>
        <dbReference type="Proteomes" id="UP000389283"/>
    </source>
</evidence>
<dbReference type="Gene3D" id="2.40.50.1020">
    <property type="entry name" value="LytTr DNA-binding domain"/>
    <property type="match status" value="1"/>
</dbReference>
<evidence type="ECO:0000313" key="30">
    <source>
        <dbReference type="EMBL" id="ECY9783729.1"/>
    </source>
</evidence>
<evidence type="ECO:0000313" key="22">
    <source>
        <dbReference type="EMBL" id="EAH4240678.1"/>
    </source>
</evidence>
<dbReference type="RefSeq" id="WP_003726676.1">
    <property type="nucleotide sequence ID" value="NC_021824.1"/>
</dbReference>
<evidence type="ECO:0000313" key="59">
    <source>
        <dbReference type="Proteomes" id="UP000403352"/>
    </source>
</evidence>
<evidence type="ECO:0000313" key="74">
    <source>
        <dbReference type="Proteomes" id="UP000528151"/>
    </source>
</evidence>
<dbReference type="EMBL" id="AAAJKI010000006">
    <property type="protein sequence ID" value="EAC6547468.1"/>
    <property type="molecule type" value="Genomic_DNA"/>
</dbReference>
<reference evidence="34 68" key="9">
    <citation type="submission" date="2020-02" db="EMBL/GenBank/DDBJ databases">
        <authorList>
            <consortium name="GenomeTrakr: Next Generation Sequencing Network for Food Pathogen Tracability"/>
        </authorList>
    </citation>
    <scope>NUCLEOTIDE SEQUENCE [LARGE SCALE GENOMIC DNA]</scope>
    <source>
        <strain evidence="16 78">10B02965A-1</strain>
        <strain evidence="5 55">CFSAN008042</strain>
        <strain evidence="18 74">CFSAN063727</strain>
        <strain evidence="31 63">CFSAN102901</strain>
        <strain evidence="3 54">FDA00007096</strain>
        <strain evidence="7 59">FDA00008584</strain>
        <strain evidence="14">FDA00011243</strain>
        <strain evidence="4 45">FDA00013332</strain>
        <strain evidence="10 49">FDA00013853</strain>
        <strain evidence="25 61">FDA00014336</strain>
        <strain evidence="27 57">FDA00014370</strain>
        <strain evidence="26 58">FDA00014392</strain>
        <strain evidence="34">FDA00015054</strain>
        <strain evidence="17 75">FDA1005580-S054-001</strain>
        <strain evidence="68">FDA1090798-S029-001</strain>
        <strain evidence="69">FDA956581-098-004</strain>
        <strain evidence="15 72">FDA960927-006-004</strain>
        <strain evidence="19 79">FLAG-38921</strain>
        <strain evidence="28 62">FLAG-51482A</strain>
        <strain evidence="13 47">FLAG-54356</strain>
        <strain evidence="9 56">FSIS31901579</strain>
        <strain evidence="22 73">LS1344</strain>
        <strain evidence="32 65">OSF101448</strain>
        <strain evidence="8 50">VA-WGS-00405</strain>
    </source>
</reference>
<dbReference type="Pfam" id="PF04397">
    <property type="entry name" value="LytTR"/>
    <property type="match status" value="1"/>
</dbReference>
<evidence type="ECO:0000313" key="35">
    <source>
        <dbReference type="EMBL" id="HAA8052928.1"/>
    </source>
</evidence>
<dbReference type="EMBL" id="AABAWE010000001">
    <property type="protein sequence ID" value="EAG2085732.1"/>
    <property type="molecule type" value="Genomic_DNA"/>
</dbReference>
<dbReference type="EMBL" id="AABATR010000001">
    <property type="protein sequence ID" value="EAG1892499.1"/>
    <property type="molecule type" value="Genomic_DNA"/>
</dbReference>
<evidence type="ECO:0000313" key="45">
    <source>
        <dbReference type="Proteomes" id="UP000331186"/>
    </source>
</evidence>
<dbReference type="Proteomes" id="UP000844415">
    <property type="component" value="Unassembled WGS sequence"/>
</dbReference>
<dbReference type="GO" id="GO:0000156">
    <property type="term" value="F:phosphorelay response regulator activity"/>
    <property type="evidence" value="ECO:0007669"/>
    <property type="project" value="InterPro"/>
</dbReference>
<evidence type="ECO:0000313" key="41">
    <source>
        <dbReference type="EMBL" id="NYA00281.1"/>
    </source>
</evidence>
<dbReference type="EMBL" id="AABBHO010000042">
    <property type="protein sequence ID" value="EAG2998078.1"/>
    <property type="molecule type" value="Genomic_DNA"/>
</dbReference>
<dbReference type="KEGG" id="lmok:CQ02_05140"/>
<dbReference type="KEGG" id="lmv:Y193_10825"/>
<evidence type="ECO:0000313" key="26">
    <source>
        <dbReference type="EMBL" id="ECB9512342.1"/>
    </source>
</evidence>
<evidence type="ECO:0000313" key="76">
    <source>
        <dbReference type="Proteomes" id="UP000544530"/>
    </source>
</evidence>
<dbReference type="Proteomes" id="UP000331186">
    <property type="component" value="Unassembled WGS sequence"/>
</dbReference>
<evidence type="ECO:0000313" key="54">
    <source>
        <dbReference type="Proteomes" id="UP000365297"/>
    </source>
</evidence>
<dbReference type="Proteomes" id="UP000398321">
    <property type="component" value="Unassembled WGS sequence"/>
</dbReference>
<evidence type="ECO:0000313" key="6">
    <source>
        <dbReference type="EMBL" id="EAC9039644.1"/>
    </source>
</evidence>
<dbReference type="EMBL" id="QXLS01000001">
    <property type="protein sequence ID" value="RKA10725.1"/>
    <property type="molecule type" value="Genomic_DNA"/>
</dbReference>
<dbReference type="EMBL" id="AAAMZD010000001">
    <property type="protein sequence ID" value="EAD3791408.1"/>
    <property type="molecule type" value="Genomic_DNA"/>
</dbReference>
<name>A0A0B8R6D9_LISMN</name>
<dbReference type="Proteomes" id="UP000403352">
    <property type="component" value="Unassembled WGS sequence"/>
</dbReference>
<dbReference type="Proteomes" id="UP000364988">
    <property type="component" value="Unassembled WGS sequence"/>
</dbReference>
<dbReference type="Proteomes" id="UP000841146">
    <property type="component" value="Unassembled WGS sequence"/>
</dbReference>
<dbReference type="EMBL" id="AANDSR010000001">
    <property type="protein sequence ID" value="EDN9835257.1"/>
    <property type="molecule type" value="Genomic_DNA"/>
</dbReference>
<protein>
    <submittedName>
        <fullName evidence="31">LytR family transcriptional regulator</fullName>
    </submittedName>
    <submittedName>
        <fullName evidence="33 41">LytTR family transcriptional regulator</fullName>
    </submittedName>
    <submittedName>
        <fullName evidence="43">Transcriptional regulatory protein YpdB</fullName>
    </submittedName>
</protein>
<evidence type="ECO:0000313" key="75">
    <source>
        <dbReference type="Proteomes" id="UP000540117"/>
    </source>
</evidence>
<dbReference type="EMBL" id="AABAYG010000001">
    <property type="protein sequence ID" value="EAG2244081.1"/>
    <property type="molecule type" value="Genomic_DNA"/>
</dbReference>
<evidence type="ECO:0000313" key="28">
    <source>
        <dbReference type="EMBL" id="ECX6923333.1"/>
    </source>
</evidence>
<gene>
    <name evidence="43" type="primary">ypdb</name>
    <name evidence="20" type="ORF">AB917_05550</name>
    <name evidence="2" type="ORF">ABZ57_00700</name>
    <name evidence="42" type="ORF">AJL21_12100</name>
    <name evidence="3" type="ORF">ARY78_01255</name>
    <name evidence="15" type="ORF">B1N52_01475</name>
    <name evidence="14" type="ORF">B1S26_01540</name>
    <name evidence="16" type="ORF">B5K54_12360</name>
    <name evidence="12" type="ORF">BB997_02645</name>
    <name evidence="28" type="ORF">BCZ19_01490</name>
    <name evidence="13" type="ORF">BCZ21_00545</name>
    <name evidence="18" type="ORF">CA369_12690</name>
    <name evidence="17" type="ORF">CAV64_01405</name>
    <name evidence="21" type="ORF">CW845_08585</name>
    <name evidence="23" type="ORF">D7104_06200</name>
    <name evidence="40" type="ORF">DCK61_03865</name>
    <name evidence="19" type="ORF">DCT16_02610</name>
    <name evidence="5" type="ORF">DQ70_02600</name>
    <name evidence="4" type="ORF">DU018_03700</name>
    <name evidence="43" type="ORF">DYZ80_00252</name>
    <name evidence="22" type="ORF">E5F58_01525</name>
    <name evidence="10" type="ORF">EX365_01285</name>
    <name evidence="9" type="ORF">EXZ73_05785</name>
    <name evidence="29" type="ORF">F6436_03075</name>
    <name evidence="30" type="ORF">F6515_12105</name>
    <name evidence="24" type="ORF">FA835_06195</name>
    <name evidence="26" type="ORF">FLQ97_01190</name>
    <name evidence="25" type="ORF">FLR03_03825</name>
    <name evidence="27" type="ORF">FNX40_11040</name>
    <name evidence="33" type="ORF">FV747_04200</name>
    <name evidence="34" type="ORF">G3O21_000615</name>
    <name evidence="35" type="ORF">GHH22_07135</name>
    <name evidence="32" type="ORF">GJW51_01080</name>
    <name evidence="31" type="ORF">GQG13_02780</name>
    <name evidence="36" type="ORF">GYR60_00575</name>
    <name evidence="37" type="ORF">GYS09_03800</name>
    <name evidence="38" type="ORF">GYX23_07490</name>
    <name evidence="39" type="ORF">GYY14_00560</name>
    <name evidence="41" type="ORF">HZJ64_00420</name>
    <name evidence="6" type="ORF">KV70_05440</name>
    <name evidence="7" type="ORF">QD52_01290</name>
    <name evidence="8" type="ORF">UI29_01305</name>
    <name evidence="11" type="ORF">Y261_01215</name>
</gene>
<dbReference type="InterPro" id="IPR007492">
    <property type="entry name" value="LytTR_DNA-bd_dom"/>
</dbReference>
<evidence type="ECO:0000313" key="17">
    <source>
        <dbReference type="EMBL" id="EAG4329907.1"/>
    </source>
</evidence>
<evidence type="ECO:0000313" key="82">
    <source>
        <dbReference type="Proteomes" id="UP000844415"/>
    </source>
</evidence>
<dbReference type="Proteomes" id="UP000540117">
    <property type="component" value="Unassembled WGS sequence"/>
</dbReference>
<evidence type="ECO:0000313" key="77">
    <source>
        <dbReference type="Proteomes" id="UP000548278"/>
    </source>
</evidence>
<dbReference type="EMBL" id="DAAIJL010000003">
    <property type="protein sequence ID" value="HAB8556417.1"/>
    <property type="molecule type" value="Genomic_DNA"/>
</dbReference>
<evidence type="ECO:0000313" key="8">
    <source>
        <dbReference type="EMBL" id="EAD3791408.1"/>
    </source>
</evidence>
<dbReference type="Proteomes" id="UP000365297">
    <property type="component" value="Unassembled WGS sequence"/>
</dbReference>
<evidence type="ECO:0000313" key="64">
    <source>
        <dbReference type="Proteomes" id="UP000460224"/>
    </source>
</evidence>
<evidence type="ECO:0000313" key="65">
    <source>
        <dbReference type="Proteomes" id="UP000467347"/>
    </source>
</evidence>
<dbReference type="Proteomes" id="UP000548278">
    <property type="component" value="Unassembled WGS sequence"/>
</dbReference>
<reference evidence="33 66" key="7">
    <citation type="submission" date="2019-08" db="EMBL/GenBank/DDBJ databases">
        <authorList>
            <person name="Ashton P.M."/>
            <person name="Dallman T."/>
            <person name="Nair S."/>
            <person name="De Pinna E."/>
            <person name="Peters T."/>
            <person name="Grant K."/>
        </authorList>
    </citation>
    <scope>NUCLEOTIDE SEQUENCE [LARGE SCALE GENOMIC DNA]</scope>
    <source>
        <strain evidence="33 66">788324</strain>
    </source>
</reference>
<dbReference type="EMBL" id="AAIAJJ010000005">
    <property type="protein sequence ID" value="ECC1557336.1"/>
    <property type="molecule type" value="Genomic_DNA"/>
</dbReference>
<dbReference type="EMBL" id="AAAKQF010000003">
    <property type="protein sequence ID" value="EAC9039644.1"/>
    <property type="molecule type" value="Genomic_DNA"/>
</dbReference>
<reference evidence="23 51" key="5">
    <citation type="submission" date="2018-10" db="EMBL/GenBank/DDBJ databases">
        <authorList>
            <consortium name="PulseNet: The National Subtyping Network for Foodborne Disease Surveillance"/>
            <person name="Tarr C.L."/>
            <person name="Trees E."/>
            <person name="Katz L.S."/>
            <person name="Carleton-Romer H.A."/>
            <person name="Stroika S."/>
            <person name="Kucerova Z."/>
            <person name="Roache K.F."/>
            <person name="Sabol A.L."/>
            <person name="Besser J."/>
            <person name="Gerner-Smidt P."/>
        </authorList>
    </citation>
    <scope>NUCLEOTIDE SEQUENCE [LARGE SCALE GENOMIC DNA]</scope>
    <source>
        <strain evidence="2 48">2015L-6227</strain>
        <strain evidence="11 46">PNUSAL000134</strain>
        <strain evidence="6 52">PNUSAL000910</strain>
        <strain evidence="12 67">PNUSAL002298</strain>
        <strain evidence="23 51">PNUSAL004402</strain>
        <strain evidence="30 70">PNUSAL005692</strain>
    </source>
</reference>
<dbReference type="EMBL" id="AABEKY010000004">
    <property type="protein sequence ID" value="EAG9387543.1"/>
    <property type="molecule type" value="Genomic_DNA"/>
</dbReference>
<evidence type="ECO:0000313" key="63">
    <source>
        <dbReference type="Proteomes" id="UP000455569"/>
    </source>
</evidence>
<evidence type="ECO:0000313" key="55">
    <source>
        <dbReference type="Proteomes" id="UP000368512"/>
    </source>
</evidence>
<evidence type="ECO:0000313" key="16">
    <source>
        <dbReference type="EMBL" id="EAG2998078.1"/>
    </source>
</evidence>
<dbReference type="EMBL" id="JACAVN010000001">
    <property type="protein sequence ID" value="NYA00281.1"/>
    <property type="molecule type" value="Genomic_DNA"/>
</dbReference>
<evidence type="ECO:0000313" key="79">
    <source>
        <dbReference type="Proteomes" id="UP000566721"/>
    </source>
</evidence>
<evidence type="ECO:0000313" key="39">
    <source>
        <dbReference type="EMBL" id="HAC0273854.1"/>
    </source>
</evidence>
<dbReference type="Proteomes" id="UP000544530">
    <property type="component" value="Unassembled WGS sequence"/>
</dbReference>
<evidence type="ECO:0000313" key="83">
    <source>
        <dbReference type="Proteomes" id="UP000852906"/>
    </source>
</evidence>
<dbReference type="Proteomes" id="UP000549379">
    <property type="component" value="Unassembled WGS sequence"/>
</dbReference>
<dbReference type="EMBL" id="QDAY01000001">
    <property type="protein sequence ID" value="KAA9453604.1"/>
    <property type="molecule type" value="Genomic_DNA"/>
</dbReference>
<dbReference type="Proteomes" id="UP000427828">
    <property type="component" value="Unassembled WGS sequence"/>
</dbReference>
<dbReference type="EMBL" id="AABCVX010000001">
    <property type="protein sequence ID" value="EAG6168274.1"/>
    <property type="molecule type" value="Genomic_DNA"/>
</dbReference>
<evidence type="ECO:0000313" key="33">
    <source>
        <dbReference type="EMBL" id="EDO0985200.1"/>
    </source>
</evidence>
<evidence type="ECO:0000313" key="60">
    <source>
        <dbReference type="Proteomes" id="UP000410967"/>
    </source>
</evidence>
<evidence type="ECO:0000313" key="20">
    <source>
        <dbReference type="EMBL" id="EAG6990050.1"/>
    </source>
</evidence>
<sequence length="151" mass="17687">MKFHVKQNNNLAVGEVDVYCHPDNLEEVTNMVIGIEESAEKISVKKDGATYLLEPKAILYFEAVESKIFVYTEKEIYEIHWKLYELEEKFKESSFFRCSKSMILNIEWIEKIAPGFNGKFEAKLLNREKVIISRQYAKVLKQKLNMGGKRK</sequence>
<evidence type="ECO:0000313" key="29">
    <source>
        <dbReference type="EMBL" id="ECY6543306.1"/>
    </source>
</evidence>
<dbReference type="Proteomes" id="UP000528151">
    <property type="component" value="Unassembled WGS sequence"/>
</dbReference>
<dbReference type="Proteomes" id="UP000455569">
    <property type="component" value="Unassembled WGS sequence"/>
</dbReference>
<evidence type="ECO:0000313" key="13">
    <source>
        <dbReference type="EMBL" id="EAG2085732.1"/>
    </source>
</evidence>
<dbReference type="Proteomes" id="UP000522199">
    <property type="component" value="Unassembled WGS sequence"/>
</dbReference>
<evidence type="ECO:0000313" key="62">
    <source>
        <dbReference type="Proteomes" id="UP000427828"/>
    </source>
</evidence>
<dbReference type="EMBL" id="AACKDQ010000011">
    <property type="protein sequence ID" value="EAK9316699.1"/>
    <property type="molecule type" value="Genomic_DNA"/>
</dbReference>
<reference evidence="80 81" key="3">
    <citation type="journal article" date="2018" name="Genome Biol.">
        <title>SKESA: strategic k-mer extension for scrupulous assemblies.</title>
        <authorList>
            <person name="Souvorov A."/>
            <person name="Agarwala R."/>
            <person name="Lipman D.J."/>
        </authorList>
    </citation>
    <scope>NUCLEOTIDE SEQUENCE [LARGE SCALE GENOMIC DNA]</scope>
    <source>
        <strain evidence="35">09CEB371LM</strain>
        <strain evidence="37 82">CFIAFB20100120</strain>
        <strain evidence="36 80">CFIAFB20130012</strain>
        <strain evidence="39">CFIAFB20170037</strain>
        <strain evidence="38 81">CFIAFB20170045</strain>
    </source>
</reference>